<dbReference type="EMBL" id="NEVH01008227">
    <property type="protein sequence ID" value="PNF34382.1"/>
    <property type="molecule type" value="Genomic_DNA"/>
</dbReference>
<feature type="disulfide bond" evidence="9 11">
    <location>
        <begin position="225"/>
        <end position="243"/>
    </location>
</feature>
<proteinExistence type="inferred from homology"/>
<dbReference type="OrthoDB" id="10029630at2759"/>
<keyword evidence="12" id="KW-0645">Protease</keyword>
<dbReference type="GO" id="GO:0008237">
    <property type="term" value="F:metallopeptidase activity"/>
    <property type="evidence" value="ECO:0007669"/>
    <property type="project" value="UniProtKB-KW"/>
</dbReference>
<evidence type="ECO:0000256" key="10">
    <source>
        <dbReference type="PIRSR" id="PIRSR601548-8"/>
    </source>
</evidence>
<accession>A0A2J7R0L7</accession>
<feature type="active site" description="Proton donor 2" evidence="6">
    <location>
        <position position="384"/>
    </location>
</feature>
<dbReference type="InParanoid" id="A0A2J7R0L7"/>
<reference evidence="13 14" key="1">
    <citation type="submission" date="2017-12" db="EMBL/GenBank/DDBJ databases">
        <title>Hemimetabolous genomes reveal molecular basis of termite eusociality.</title>
        <authorList>
            <person name="Harrison M.C."/>
            <person name="Jongepier E."/>
            <person name="Robertson H.M."/>
            <person name="Arning N."/>
            <person name="Bitard-Feildel T."/>
            <person name="Chao H."/>
            <person name="Childers C.P."/>
            <person name="Dinh H."/>
            <person name="Doddapaneni H."/>
            <person name="Dugan S."/>
            <person name="Gowin J."/>
            <person name="Greiner C."/>
            <person name="Han Y."/>
            <person name="Hu H."/>
            <person name="Hughes D.S.T."/>
            <person name="Huylmans A.-K."/>
            <person name="Kemena C."/>
            <person name="Kremer L.P.M."/>
            <person name="Lee S.L."/>
            <person name="Lopez-Ezquerra A."/>
            <person name="Mallet L."/>
            <person name="Monroy-Kuhn J.M."/>
            <person name="Moser A."/>
            <person name="Murali S.C."/>
            <person name="Muzny D.M."/>
            <person name="Otani S."/>
            <person name="Piulachs M.-D."/>
            <person name="Poelchau M."/>
            <person name="Qu J."/>
            <person name="Schaub F."/>
            <person name="Wada-Katsumata A."/>
            <person name="Worley K.C."/>
            <person name="Xie Q."/>
            <person name="Ylla G."/>
            <person name="Poulsen M."/>
            <person name="Gibbs R.A."/>
            <person name="Schal C."/>
            <person name="Richards S."/>
            <person name="Belles X."/>
            <person name="Korb J."/>
            <person name="Bornberg-Bauer E."/>
        </authorList>
    </citation>
    <scope>NUCLEOTIDE SEQUENCE [LARGE SCALE GENOMIC DNA]</scope>
    <source>
        <tissue evidence="13">Whole body</tissue>
    </source>
</reference>
<evidence type="ECO:0000256" key="11">
    <source>
        <dbReference type="PROSITE-ProRule" id="PRU01355"/>
    </source>
</evidence>
<keyword evidence="12" id="KW-0482">Metalloprotease</keyword>
<feature type="disulfide bond" evidence="9">
    <location>
        <begin position="409"/>
        <end position="430"/>
    </location>
</feature>
<evidence type="ECO:0000256" key="6">
    <source>
        <dbReference type="PIRSR" id="PIRSR601548-11"/>
    </source>
</evidence>
<feature type="binding site" evidence="10">
    <location>
        <position position="256"/>
    </location>
    <ligand>
        <name>Zn(2+)</name>
        <dbReference type="ChEBI" id="CHEBI:29105"/>
        <label>2</label>
        <note>catalytic</note>
    </ligand>
</feature>
<dbReference type="InterPro" id="IPR001548">
    <property type="entry name" value="Peptidase_M2"/>
</dbReference>
<sequence>MYQVRVVCFSELNTVLGLLQNTYSNARVCRRDVCYRGEPDLERLMAESRDPAELLWGWQEWRRAVGPPSRHLYPVVVGLMNQAARNNDYRDIGECWREELETPNLEHVVEELYRQVEPLYTLLHAVVRFRLAQFYGEETVPLTGPIPAHLLGNMWAQNWEALLDLLLPDQKMMNLTSALHARNYTTVDMVRHAEDFYTSLGLERMTHSFWTHSQIERPADNNGTCHGTAANMYQSGDYRMLLCAEVNAEDFYVIHHEMGHVEYYMAYRNQPTVFQEGANSAFQEAVGDSVMYGVVAPQHLQRLGLINDTSQDNDLVLLLRQALFKLPQLPFGLLVDKWRWSVFRGDTPPEQYNIDWWELKRHYQGIVPPIPRADDDFDPAAKFHIPDNTPYIRYFLSDILQVQMFKGMCEAAVLGRVGTGEALPMPLHRCDIYGSKQAGKRLRGMMSMGSSQPWGKALQILTGNSYYDVKPLLQYYEPIYRWLQAQIQRYNIPVGWE</sequence>
<dbReference type="AlphaFoldDB" id="A0A2J7R0L7"/>
<dbReference type="PRINTS" id="PR00791">
    <property type="entry name" value="PEPDIPTASEA"/>
</dbReference>
<evidence type="ECO:0000256" key="5">
    <source>
        <dbReference type="PIRSR" id="PIRSR601548-1"/>
    </source>
</evidence>
<keyword evidence="12" id="KW-0121">Carboxypeptidase</keyword>
<feature type="binding site" evidence="8">
    <location>
        <position position="284"/>
    </location>
    <ligand>
        <name>Zn(2+)</name>
        <dbReference type="ChEBI" id="CHEBI:29105"/>
        <label>1</label>
        <note>catalytic</note>
    </ligand>
</feature>
<dbReference type="EC" id="3.4.-.-" evidence="12"/>
<evidence type="ECO:0000256" key="8">
    <source>
        <dbReference type="PIRSR" id="PIRSR601548-3"/>
    </source>
</evidence>
<dbReference type="GO" id="GO:0008241">
    <property type="term" value="F:peptidyl-dipeptidase activity"/>
    <property type="evidence" value="ECO:0007669"/>
    <property type="project" value="InterPro"/>
</dbReference>
<evidence type="ECO:0000256" key="1">
    <source>
        <dbReference type="ARBA" id="ARBA00008139"/>
    </source>
</evidence>
<keyword evidence="2" id="KW-0732">Signal</keyword>
<dbReference type="PANTHER" id="PTHR10514">
    <property type="entry name" value="ANGIOTENSIN-CONVERTING ENZYME"/>
    <property type="match status" value="1"/>
</dbReference>
<keyword evidence="3 9" id="KW-1015">Disulfide bond</keyword>
<feature type="binding site" evidence="10">
    <location>
        <position position="284"/>
    </location>
    <ligand>
        <name>Zn(2+)</name>
        <dbReference type="ChEBI" id="CHEBI:29105"/>
        <label>2</label>
        <note>catalytic</note>
    </ligand>
</feature>
<evidence type="ECO:0000256" key="2">
    <source>
        <dbReference type="ARBA" id="ARBA00022729"/>
    </source>
</evidence>
<evidence type="ECO:0000256" key="7">
    <source>
        <dbReference type="PIRSR" id="PIRSR601548-2"/>
    </source>
</evidence>
<dbReference type="PROSITE" id="PS52011">
    <property type="entry name" value="PEPTIDASE_M2"/>
    <property type="match status" value="1"/>
</dbReference>
<dbReference type="GO" id="GO:0016020">
    <property type="term" value="C:membrane"/>
    <property type="evidence" value="ECO:0007669"/>
    <property type="project" value="InterPro"/>
</dbReference>
<keyword evidence="12" id="KW-0378">Hydrolase</keyword>
<dbReference type="SUPFAM" id="SSF55486">
    <property type="entry name" value="Metalloproteases ('zincins'), catalytic domain"/>
    <property type="match status" value="1"/>
</dbReference>
<dbReference type="GO" id="GO:0046872">
    <property type="term" value="F:metal ion binding"/>
    <property type="evidence" value="ECO:0007669"/>
    <property type="project" value="UniProtKB-KW"/>
</dbReference>
<comment type="caution">
    <text evidence="13">The sequence shown here is derived from an EMBL/GenBank/DDBJ whole genome shotgun (WGS) entry which is preliminary data.</text>
</comment>
<feature type="active site" description="Proton acceptor 2" evidence="6">
    <location>
        <position position="257"/>
    </location>
</feature>
<evidence type="ECO:0000256" key="3">
    <source>
        <dbReference type="ARBA" id="ARBA00023157"/>
    </source>
</evidence>
<dbReference type="PANTHER" id="PTHR10514:SF27">
    <property type="entry name" value="ANGIOTENSIN-CONVERTING ENZYME"/>
    <property type="match status" value="1"/>
</dbReference>
<evidence type="ECO:0000256" key="4">
    <source>
        <dbReference type="ARBA" id="ARBA00023180"/>
    </source>
</evidence>
<feature type="binding site" evidence="10">
    <location>
        <position position="260"/>
    </location>
    <ligand>
        <name>Zn(2+)</name>
        <dbReference type="ChEBI" id="CHEBI:29105"/>
        <label>2</label>
        <note>catalytic</note>
    </ligand>
</feature>
<dbReference type="Proteomes" id="UP000235965">
    <property type="component" value="Unassembled WGS sequence"/>
</dbReference>
<name>A0A2J7R0L7_9NEOP</name>
<keyword evidence="4 12" id="KW-0325">Glycoprotein</keyword>
<dbReference type="GO" id="GO:0006508">
    <property type="term" value="P:proteolysis"/>
    <property type="evidence" value="ECO:0007669"/>
    <property type="project" value="UniProtKB-KW"/>
</dbReference>
<keyword evidence="14" id="KW-1185">Reference proteome</keyword>
<keyword evidence="8 12" id="KW-0862">Zinc</keyword>
<comment type="caution">
    <text evidence="11">Lacks conserved residue(s) required for the propagation of feature annotation.</text>
</comment>
<evidence type="ECO:0000256" key="12">
    <source>
        <dbReference type="RuleBase" id="RU361144"/>
    </source>
</evidence>
<protein>
    <recommendedName>
        <fullName evidence="12">Angiotensin-converting enzyme</fullName>
        <ecNumber evidence="12">3.4.-.-</ecNumber>
    </recommendedName>
</protein>
<gene>
    <name evidence="13" type="ORF">B7P43_G14533</name>
</gene>
<evidence type="ECO:0000256" key="9">
    <source>
        <dbReference type="PIRSR" id="PIRSR601548-4"/>
    </source>
</evidence>
<feature type="binding site" evidence="7">
    <location>
        <position position="393"/>
    </location>
    <ligand>
        <name>chloride</name>
        <dbReference type="ChEBI" id="CHEBI:17996"/>
        <label>1</label>
    </ligand>
</feature>
<organism evidence="13 14">
    <name type="scientific">Cryptotermes secundus</name>
    <dbReference type="NCBI Taxonomy" id="105785"/>
    <lineage>
        <taxon>Eukaryota</taxon>
        <taxon>Metazoa</taxon>
        <taxon>Ecdysozoa</taxon>
        <taxon>Arthropoda</taxon>
        <taxon>Hexapoda</taxon>
        <taxon>Insecta</taxon>
        <taxon>Pterygota</taxon>
        <taxon>Neoptera</taxon>
        <taxon>Polyneoptera</taxon>
        <taxon>Dictyoptera</taxon>
        <taxon>Blattodea</taxon>
        <taxon>Blattoidea</taxon>
        <taxon>Termitoidae</taxon>
        <taxon>Kalotermitidae</taxon>
        <taxon>Cryptotermitinae</taxon>
        <taxon>Cryptotermes</taxon>
    </lineage>
</organism>
<keyword evidence="8 12" id="KW-0479">Metal-binding</keyword>
<feature type="active site" description="Proton acceptor 1" evidence="5">
    <location>
        <position position="257"/>
    </location>
</feature>
<feature type="binding site" evidence="8">
    <location>
        <position position="256"/>
    </location>
    <ligand>
        <name>Zn(2+)</name>
        <dbReference type="ChEBI" id="CHEBI:29105"/>
        <label>1</label>
        <note>catalytic</note>
    </ligand>
</feature>
<dbReference type="STRING" id="105785.A0A2J7R0L7"/>
<feature type="binding site" evidence="8">
    <location>
        <position position="260"/>
    </location>
    <ligand>
        <name>Zn(2+)</name>
        <dbReference type="ChEBI" id="CHEBI:29105"/>
        <label>1</label>
        <note>catalytic</note>
    </ligand>
</feature>
<comment type="similarity">
    <text evidence="1 11 12">Belongs to the peptidase M2 family.</text>
</comment>
<evidence type="ECO:0000313" key="14">
    <source>
        <dbReference type="Proteomes" id="UP000235965"/>
    </source>
</evidence>
<dbReference type="Pfam" id="PF01401">
    <property type="entry name" value="Peptidase_M2"/>
    <property type="match status" value="1"/>
</dbReference>
<comment type="cofactor">
    <cofactor evidence="12">
        <name>Zn(2+)</name>
        <dbReference type="ChEBI" id="CHEBI:29105"/>
    </cofactor>
    <text evidence="12">Binds 1 zinc ion per subunit.</text>
</comment>
<dbReference type="CDD" id="cd06461">
    <property type="entry name" value="M2_ACE"/>
    <property type="match status" value="1"/>
</dbReference>
<evidence type="ECO:0000313" key="13">
    <source>
        <dbReference type="EMBL" id="PNF34382.1"/>
    </source>
</evidence>
<dbReference type="GO" id="GO:0004180">
    <property type="term" value="F:carboxypeptidase activity"/>
    <property type="evidence" value="ECO:0007669"/>
    <property type="project" value="UniProtKB-KW"/>
</dbReference>
<feature type="disulfide bond" evidence="9">
    <location>
        <begin position="29"/>
        <end position="34"/>
    </location>
</feature>
<feature type="active site" description="Proton donor 1" evidence="5">
    <location>
        <position position="384"/>
    </location>
</feature>